<evidence type="ECO:0000313" key="2">
    <source>
        <dbReference type="Proteomes" id="UP000034543"/>
    </source>
</evidence>
<dbReference type="EMBL" id="LCFB01000006">
    <property type="protein sequence ID" value="KKS85555.1"/>
    <property type="molecule type" value="Genomic_DNA"/>
</dbReference>
<dbReference type="STRING" id="1618436.UV59_C0006G0011"/>
<dbReference type="AlphaFoldDB" id="A0A0G1CIC7"/>
<name>A0A0G1CIC7_9BACT</name>
<evidence type="ECO:0000313" key="1">
    <source>
        <dbReference type="EMBL" id="KKS85555.1"/>
    </source>
</evidence>
<dbReference type="Proteomes" id="UP000034543">
    <property type="component" value="Unassembled WGS sequence"/>
</dbReference>
<organism evidence="1 2">
    <name type="scientific">Candidatus Gottesmanbacteria bacterium GW2011_GWA1_43_11</name>
    <dbReference type="NCBI Taxonomy" id="1618436"/>
    <lineage>
        <taxon>Bacteria</taxon>
        <taxon>Candidatus Gottesmaniibacteriota</taxon>
    </lineage>
</organism>
<protein>
    <submittedName>
        <fullName evidence="1">Uncharacterized protein</fullName>
    </submittedName>
</protein>
<reference evidence="1 2" key="1">
    <citation type="journal article" date="2015" name="Nature">
        <title>rRNA introns, odd ribosomes, and small enigmatic genomes across a large radiation of phyla.</title>
        <authorList>
            <person name="Brown C.T."/>
            <person name="Hug L.A."/>
            <person name="Thomas B.C."/>
            <person name="Sharon I."/>
            <person name="Castelle C.J."/>
            <person name="Singh A."/>
            <person name="Wilkins M.J."/>
            <person name="Williams K.H."/>
            <person name="Banfield J.F."/>
        </authorList>
    </citation>
    <scope>NUCLEOTIDE SEQUENCE [LARGE SCALE GENOMIC DNA]</scope>
</reference>
<comment type="caution">
    <text evidence="1">The sequence shown here is derived from an EMBL/GenBank/DDBJ whole genome shotgun (WGS) entry which is preliminary data.</text>
</comment>
<accession>A0A0G1CIC7</accession>
<sequence length="193" mass="22478">MLEKKSWRDYWIGRELSVQIEQEFHIPILAIKPSVHFDNPRYEWARVLLQSPEGIEGYLEIDTHFDQLDEQLILGKPRGNLKAYKYAIPIPISAEISQRKQSGFLLPALVNVSLQSNNELIKKLEAEVTLAGRLFRSNYQIIEQDRVPEINEYRYLAYSSHWTENGTGEEHDYLLIPPQPQVITSLIFSLQLK</sequence>
<gene>
    <name evidence="1" type="ORF">UV59_C0006G0011</name>
</gene>
<proteinExistence type="predicted"/>